<reference evidence="12" key="1">
    <citation type="submission" date="2018-05" db="EMBL/GenBank/DDBJ databases">
        <title>Complete Genome Sequence of a Novel Sea Otter Poxvirus.</title>
        <authorList>
            <person name="Jacob J.M."/>
            <person name="Subramaniam K."/>
            <person name="Tu S.-L."/>
            <person name="Nielsen O."/>
            <person name="Tuomi P.A."/>
            <person name="Upton C."/>
            <person name="Waltzek T.B."/>
        </authorList>
    </citation>
    <scope>NUCLEOTIDE SEQUENCE [LARGE SCALE GENOMIC DNA]</scope>
    <source>
        <strain evidence="12">ELK</strain>
    </source>
</reference>
<keyword evidence="4" id="KW-1161">Viral attachment to host cell</keyword>
<keyword evidence="9 11" id="KW-0472">Membrane</keyword>
<name>A0A2U9QHR4_9POXV</name>
<evidence type="ECO:0000256" key="8">
    <source>
        <dbReference type="ARBA" id="ARBA00022989"/>
    </source>
</evidence>
<organism evidence="12">
    <name type="scientific">Sea otter poxvirus</name>
    <dbReference type="NCBI Taxonomy" id="1416741"/>
    <lineage>
        <taxon>Viruses</taxon>
        <taxon>Varidnaviria</taxon>
        <taxon>Bamfordvirae</taxon>
        <taxon>Nucleocytoviricota</taxon>
        <taxon>Pokkesviricetes</taxon>
        <taxon>Chitovirales</taxon>
        <taxon>Poxviridae</taxon>
        <taxon>Chordopoxvirinae</taxon>
        <taxon>Mustelpoxvirus</taxon>
        <taxon>Mustelpoxvirus seaotterpox</taxon>
        <taxon>Sea otterpox virus</taxon>
    </lineage>
</organism>
<dbReference type="Pfam" id="PF03213">
    <property type="entry name" value="Pox_P35"/>
    <property type="match status" value="1"/>
</dbReference>
<dbReference type="InterPro" id="IPR004900">
    <property type="entry name" value="Poxvirus_P35"/>
</dbReference>
<feature type="transmembrane region" description="Helical" evidence="11">
    <location>
        <begin position="336"/>
        <end position="362"/>
    </location>
</feature>
<keyword evidence="2" id="KW-0945">Host-virus interaction</keyword>
<dbReference type="GO" id="GO:0046718">
    <property type="term" value="P:symbiont entry into host cell"/>
    <property type="evidence" value="ECO:0007669"/>
    <property type="project" value="UniProtKB-KW"/>
</dbReference>
<dbReference type="RefSeq" id="YP_009480610.1">
    <property type="nucleotide sequence ID" value="NC_037656.1"/>
</dbReference>
<dbReference type="GO" id="GO:0019062">
    <property type="term" value="P:virion attachment to host cell"/>
    <property type="evidence" value="ECO:0007669"/>
    <property type="project" value="UniProtKB-KW"/>
</dbReference>
<evidence type="ECO:0000256" key="4">
    <source>
        <dbReference type="ARBA" id="ARBA00022804"/>
    </source>
</evidence>
<keyword evidence="5" id="KW-0946">Virion</keyword>
<keyword evidence="3 11" id="KW-0812">Transmembrane</keyword>
<keyword evidence="6" id="KW-0261">Viral envelope protein</keyword>
<keyword evidence="7" id="KW-0426">Late protein</keyword>
<comment type="subcellular location">
    <subcellularLocation>
        <location evidence="1">Virion membrane</location>
        <topology evidence="1">Single-pass membrane protein</topology>
    </subcellularLocation>
</comment>
<dbReference type="Proteomes" id="UP000249273">
    <property type="component" value="Segment"/>
</dbReference>
<sequence length="366" mass="41826">MVQTIIRDNLADDPKQEAYYAYVITLVGRKTTDVFPTLKHIKSNNGTDTDEIIKEHINNGHNFSHHTSQEQKITSRHHTFKSADNTLKITEWHVKDSDIEHNSDYPNFISPTCKSLCANETKERLIQHISLWNSYIKTVDKINQRNVSNNDPAIDLNNRFVIITEDDNTFNNPELLKPLILSMNTNNIDIIQLGDSSSPIGQSLSSLTPLVQNPPIYGYLGGLDFNLSSYIIRVSTMINLYKKIISTGGASAGLSLEISRLEKELGVTRYILSDSTVIVTHEPYYRVRARLMNTTGCFWKKMGLWLSKWYPKIVYFSTTPVFSIMGLFDIDIIDIFIIMYIFLLMIFYINIPILWFIGGMLITAIV</sequence>
<evidence type="ECO:0000256" key="7">
    <source>
        <dbReference type="ARBA" id="ARBA00022921"/>
    </source>
</evidence>
<dbReference type="OrthoDB" id="9093at10239"/>
<keyword evidence="10" id="KW-1160">Virus entry into host cell</keyword>
<keyword evidence="8 11" id="KW-1133">Transmembrane helix</keyword>
<evidence type="ECO:0000256" key="1">
    <source>
        <dbReference type="ARBA" id="ARBA00004381"/>
    </source>
</evidence>
<dbReference type="GO" id="GO:0019031">
    <property type="term" value="C:viral envelope"/>
    <property type="evidence" value="ECO:0007669"/>
    <property type="project" value="UniProtKB-KW"/>
</dbReference>
<evidence type="ECO:0000256" key="3">
    <source>
        <dbReference type="ARBA" id="ARBA00022692"/>
    </source>
</evidence>
<evidence type="ECO:0000256" key="6">
    <source>
        <dbReference type="ARBA" id="ARBA00022879"/>
    </source>
</evidence>
<evidence type="ECO:0000256" key="2">
    <source>
        <dbReference type="ARBA" id="ARBA00022581"/>
    </source>
</evidence>
<evidence type="ECO:0000256" key="10">
    <source>
        <dbReference type="ARBA" id="ARBA00023296"/>
    </source>
</evidence>
<evidence type="ECO:0000313" key="12">
    <source>
        <dbReference type="EMBL" id="AWU47117.1"/>
    </source>
</evidence>
<evidence type="ECO:0000313" key="13">
    <source>
        <dbReference type="Proteomes" id="UP000249273"/>
    </source>
</evidence>
<dbReference type="GeneID" id="36841069"/>
<dbReference type="GO" id="GO:0055036">
    <property type="term" value="C:virion membrane"/>
    <property type="evidence" value="ECO:0007669"/>
    <property type="project" value="UniProtKB-SubCell"/>
</dbReference>
<keyword evidence="13" id="KW-1185">Reference proteome</keyword>
<dbReference type="EMBL" id="MH427217">
    <property type="protein sequence ID" value="AWU47117.1"/>
    <property type="molecule type" value="Genomic_DNA"/>
</dbReference>
<evidence type="ECO:0000256" key="5">
    <source>
        <dbReference type="ARBA" id="ARBA00022844"/>
    </source>
</evidence>
<dbReference type="KEGG" id="vg:36841069"/>
<gene>
    <name evidence="12" type="primary">SOPV-ELK-072</name>
</gene>
<protein>
    <submittedName>
        <fullName evidence="12">IMV p35 heparan binding surface protein</fullName>
    </submittedName>
</protein>
<evidence type="ECO:0000256" key="11">
    <source>
        <dbReference type="SAM" id="Phobius"/>
    </source>
</evidence>
<proteinExistence type="predicted"/>
<accession>A0A2U9QHR4</accession>
<evidence type="ECO:0000256" key="9">
    <source>
        <dbReference type="ARBA" id="ARBA00023136"/>
    </source>
</evidence>